<dbReference type="Gramene" id="TVU10029">
    <property type="protein sequence ID" value="TVU10029"/>
    <property type="gene ID" value="EJB05_43533"/>
</dbReference>
<evidence type="ECO:0000259" key="2">
    <source>
        <dbReference type="PROSITE" id="PS00036"/>
    </source>
</evidence>
<feature type="region of interest" description="Disordered" evidence="1">
    <location>
        <begin position="78"/>
        <end position="122"/>
    </location>
</feature>
<dbReference type="InterPro" id="IPR004827">
    <property type="entry name" value="bZIP"/>
</dbReference>
<dbReference type="PROSITE" id="PS00036">
    <property type="entry name" value="BZIP_BASIC"/>
    <property type="match status" value="1"/>
</dbReference>
<evidence type="ECO:0000313" key="3">
    <source>
        <dbReference type="EMBL" id="TVU10029.1"/>
    </source>
</evidence>
<dbReference type="PANTHER" id="PTHR45693:SF13">
    <property type="entry name" value="TRANSCRIPTION FACTOR TGA10"/>
    <property type="match status" value="1"/>
</dbReference>
<feature type="non-terminal residue" evidence="3">
    <location>
        <position position="1"/>
    </location>
</feature>
<reference evidence="3 4" key="1">
    <citation type="journal article" date="2019" name="Sci. Rep.">
        <title>A high-quality genome of Eragrostis curvula grass provides insights into Poaceae evolution and supports new strategies to enhance forage quality.</title>
        <authorList>
            <person name="Carballo J."/>
            <person name="Santos B.A.C.M."/>
            <person name="Zappacosta D."/>
            <person name="Garbus I."/>
            <person name="Selva J.P."/>
            <person name="Gallo C.A."/>
            <person name="Diaz A."/>
            <person name="Albertini E."/>
            <person name="Caccamo M."/>
            <person name="Echenique V."/>
        </authorList>
    </citation>
    <scope>NUCLEOTIDE SEQUENCE [LARGE SCALE GENOMIC DNA]</scope>
    <source>
        <strain evidence="4">cv. Victoria</strain>
        <tissue evidence="3">Leaf</tissue>
    </source>
</reference>
<gene>
    <name evidence="3" type="ORF">EJB05_43533</name>
</gene>
<feature type="region of interest" description="Disordered" evidence="1">
    <location>
        <begin position="40"/>
        <end position="59"/>
    </location>
</feature>
<protein>
    <recommendedName>
        <fullName evidence="2">BZIP domain-containing protein</fullName>
    </recommendedName>
</protein>
<feature type="domain" description="BZIP" evidence="2">
    <location>
        <begin position="103"/>
        <end position="118"/>
    </location>
</feature>
<keyword evidence="4" id="KW-1185">Reference proteome</keyword>
<dbReference type="PANTHER" id="PTHR45693">
    <property type="entry name" value="TRANSCRIPTION FACTOR TGA9"/>
    <property type="match status" value="1"/>
</dbReference>
<name>A0A5J9TFC7_9POAL</name>
<comment type="caution">
    <text evidence="3">The sequence shown here is derived from an EMBL/GenBank/DDBJ whole genome shotgun (WGS) entry which is preliminary data.</text>
</comment>
<dbReference type="EMBL" id="RWGY01000039">
    <property type="protein sequence ID" value="TVU10029.1"/>
    <property type="molecule type" value="Genomic_DNA"/>
</dbReference>
<sequence length="122" mass="13403">MDAETLNISLPSPCMWEPSPKFCRRLRWDPSSLGHQTITISSKQHGGVGREQATGSPPPAAPTLCCCCDQATTAAGIKDVKPVGKKEHKRGLSTAERDPKTLRRLAQNREAARKSRLRKKLT</sequence>
<accession>A0A5J9TFC7</accession>
<dbReference type="GO" id="GO:0003700">
    <property type="term" value="F:DNA-binding transcription factor activity"/>
    <property type="evidence" value="ECO:0007669"/>
    <property type="project" value="InterPro"/>
</dbReference>
<proteinExistence type="predicted"/>
<dbReference type="OrthoDB" id="1002613at2759"/>
<dbReference type="Proteomes" id="UP000324897">
    <property type="component" value="Chromosome 3"/>
</dbReference>
<evidence type="ECO:0000313" key="4">
    <source>
        <dbReference type="Proteomes" id="UP000324897"/>
    </source>
</evidence>
<dbReference type="AlphaFoldDB" id="A0A5J9TFC7"/>
<evidence type="ECO:0000256" key="1">
    <source>
        <dbReference type="SAM" id="MobiDB-lite"/>
    </source>
</evidence>
<organism evidence="3 4">
    <name type="scientific">Eragrostis curvula</name>
    <name type="common">weeping love grass</name>
    <dbReference type="NCBI Taxonomy" id="38414"/>
    <lineage>
        <taxon>Eukaryota</taxon>
        <taxon>Viridiplantae</taxon>
        <taxon>Streptophyta</taxon>
        <taxon>Embryophyta</taxon>
        <taxon>Tracheophyta</taxon>
        <taxon>Spermatophyta</taxon>
        <taxon>Magnoliopsida</taxon>
        <taxon>Liliopsida</taxon>
        <taxon>Poales</taxon>
        <taxon>Poaceae</taxon>
        <taxon>PACMAD clade</taxon>
        <taxon>Chloridoideae</taxon>
        <taxon>Eragrostideae</taxon>
        <taxon>Eragrostidinae</taxon>
        <taxon>Eragrostis</taxon>
    </lineage>
</organism>